<name>A0ACC2NBU2_9HYME</name>
<evidence type="ECO:0000313" key="2">
    <source>
        <dbReference type="Proteomes" id="UP001239111"/>
    </source>
</evidence>
<accession>A0ACC2NBU2</accession>
<reference evidence="1" key="1">
    <citation type="submission" date="2023-04" db="EMBL/GenBank/DDBJ databases">
        <title>A chromosome-level genome assembly of the parasitoid wasp Eretmocerus hayati.</title>
        <authorList>
            <person name="Zhong Y."/>
            <person name="Liu S."/>
            <person name="Liu Y."/>
        </authorList>
    </citation>
    <scope>NUCLEOTIDE SEQUENCE</scope>
    <source>
        <strain evidence="1">ZJU_SS_LIU_2023</strain>
    </source>
</reference>
<dbReference type="Proteomes" id="UP001239111">
    <property type="component" value="Chromosome 4"/>
</dbReference>
<comment type="caution">
    <text evidence="1">The sequence shown here is derived from an EMBL/GenBank/DDBJ whole genome shotgun (WGS) entry which is preliminary data.</text>
</comment>
<gene>
    <name evidence="1" type="ORF">QAD02_010357</name>
</gene>
<dbReference type="EMBL" id="CM056744">
    <property type="protein sequence ID" value="KAJ8668694.1"/>
    <property type="molecule type" value="Genomic_DNA"/>
</dbReference>
<sequence>MSEAAEPLEDPLTAQHQEADEHQQPAAGDDQGDECDDSVKPELQQQQEIADMEPDSKPESDQNNRPDSEAEGTPEPDGGARPDSDFDENERSPSDEDPDEDHMEDPQPTPILSIGNVIERAIEDEEMPSMVTISSSSRVDDSDLNPRDTEDQSPVKQMSHDKPKRDRNSDDAIVRQRNGSIRTEKERSSSLQDLSLIEGRSPHKLNPFSQKSIIERNLHKQERRPGGKYDHVESKVKGYINALSEQSKQSNERRMKAREEERMRLEQESEPQFDGNSKIIEACQTMKVYAARTLEEVAAEDENLYAMNQSLNGEISIIRKRPNDGEQQICQEEEMDVDRRGDGMDVDPIAVDPSQSIDTVNQLNGASVNADLQGDLQGSSMHPQDRRGIHRKDTHFEPIPNGEITPGLFCNQRKLTYEEYMKGSNTKDVDEEALTKEQVDKRNDLDISNRNHLSTSELRIESVTSNFCPIEEDSSRRIEDRDTPPMMKDQATDMHYEQSPEVTSLLREVDRQNSQFIALREVYQKTAAENMSMKAELHNLKNLVARHQPQKYSETIGTQTEISLGCIPNIDLDEESPAHRKLVASMLSSAVSSKWSDNTGSSAFTVEPPPDVTTALDSESASQQSKMSMKHKSAFSRAFVTSSKILQTLSSITYGRPKFSKSSKYPKSIATECASESSSVPLSQGNQTDELSNSRKRKAADTDEMSNSTQPCNKAMRTSKSDFSKSKRSTDPVDPDAEISLSHEGEEEEVAETAQTDEDVKVFVYPEDEAGKESSFLIQAKEVSDNSKGGVRECGPYLLGNVEVYMTEMDGTINIWGKELSQASTSQTVDDLESSVRSKDMRPSGIRWQSTPRIDDPTSSSSGKKSRVLPRFTHQQKQRAREIAQSQYGNYYDYRPPWSPHDYHPAYNPMMHPNDYGYRERRNYPPQCKPYLFYDERRHSFPDVFNQDQGYAPYAPSRCRSTFEQGVYRPEPSVRRHSFVPTDDEEADSDGEAQQKTPRNKSPNDSSKHSHSKLVPPPSVDKNSPIDSDDSSNQTDVNLLGHKKRSSDEPTSRNQRLSGGKVRGLLMDLLKGCGDCRNPDINKTLGEPSTSAYPENAYPPTNQPLSNRKSKTPRTKDDKATEIEAQLENFRLEMDKLRSRSDTLRDLLDELRNDDIAK</sequence>
<keyword evidence="2" id="KW-1185">Reference proteome</keyword>
<protein>
    <submittedName>
        <fullName evidence="1">Uncharacterized protein</fullName>
    </submittedName>
</protein>
<proteinExistence type="predicted"/>
<evidence type="ECO:0000313" key="1">
    <source>
        <dbReference type="EMBL" id="KAJ8668694.1"/>
    </source>
</evidence>
<organism evidence="1 2">
    <name type="scientific">Eretmocerus hayati</name>
    <dbReference type="NCBI Taxonomy" id="131215"/>
    <lineage>
        <taxon>Eukaryota</taxon>
        <taxon>Metazoa</taxon>
        <taxon>Ecdysozoa</taxon>
        <taxon>Arthropoda</taxon>
        <taxon>Hexapoda</taxon>
        <taxon>Insecta</taxon>
        <taxon>Pterygota</taxon>
        <taxon>Neoptera</taxon>
        <taxon>Endopterygota</taxon>
        <taxon>Hymenoptera</taxon>
        <taxon>Apocrita</taxon>
        <taxon>Proctotrupomorpha</taxon>
        <taxon>Chalcidoidea</taxon>
        <taxon>Aphelinidae</taxon>
        <taxon>Aphelininae</taxon>
        <taxon>Eretmocerus</taxon>
    </lineage>
</organism>